<keyword evidence="7" id="KW-0547">Nucleotide-binding</keyword>
<keyword evidence="6" id="KW-0808">Transferase</keyword>
<protein>
    <recommendedName>
        <fullName evidence="13">Glycerol kinase 5</fullName>
        <ecNumber evidence="4">2.7.1.30</ecNumber>
    </recommendedName>
    <alternativeName>
        <fullName evidence="11">ATP:glycerol 3-phosphotransferase 5</fullName>
    </alternativeName>
</protein>
<reference evidence="16 17" key="1">
    <citation type="journal article" date="2015" name="Nat. Commun.">
        <title>Outbred genome sequencing and CRISPR/Cas9 gene editing in butterflies.</title>
        <authorList>
            <person name="Li X."/>
            <person name="Fan D."/>
            <person name="Zhang W."/>
            <person name="Liu G."/>
            <person name="Zhang L."/>
            <person name="Zhao L."/>
            <person name="Fang X."/>
            <person name="Chen L."/>
            <person name="Dong Y."/>
            <person name="Chen Y."/>
            <person name="Ding Y."/>
            <person name="Zhao R."/>
            <person name="Feng M."/>
            <person name="Zhu Y."/>
            <person name="Feng Y."/>
            <person name="Jiang X."/>
            <person name="Zhu D."/>
            <person name="Xiang H."/>
            <person name="Feng X."/>
            <person name="Li S."/>
            <person name="Wang J."/>
            <person name="Zhang G."/>
            <person name="Kronforst M.R."/>
            <person name="Wang W."/>
        </authorList>
    </citation>
    <scope>NUCLEOTIDE SEQUENCE [LARGE SCALE GENOMIC DNA]</scope>
    <source>
        <strain evidence="16">Ya'a_city_454_Px</strain>
        <tissue evidence="16">Whole body</tissue>
    </source>
</reference>
<evidence type="ECO:0000256" key="6">
    <source>
        <dbReference type="ARBA" id="ARBA00022679"/>
    </source>
</evidence>
<evidence type="ECO:0000256" key="11">
    <source>
        <dbReference type="ARBA" id="ARBA00033026"/>
    </source>
</evidence>
<dbReference type="EC" id="2.7.1.30" evidence="4"/>
<dbReference type="FunFam" id="3.30.420.40:FF:000102">
    <property type="entry name" value="Putative glycerol kinase 5"/>
    <property type="match status" value="1"/>
</dbReference>
<dbReference type="GO" id="GO:0006071">
    <property type="term" value="P:glycerol metabolic process"/>
    <property type="evidence" value="ECO:0007669"/>
    <property type="project" value="UniProtKB-KW"/>
</dbReference>
<organism evidence="16 17">
    <name type="scientific">Papilio xuthus</name>
    <name type="common">Asian swallowtail butterfly</name>
    <dbReference type="NCBI Taxonomy" id="66420"/>
    <lineage>
        <taxon>Eukaryota</taxon>
        <taxon>Metazoa</taxon>
        <taxon>Ecdysozoa</taxon>
        <taxon>Arthropoda</taxon>
        <taxon>Hexapoda</taxon>
        <taxon>Insecta</taxon>
        <taxon>Pterygota</taxon>
        <taxon>Neoptera</taxon>
        <taxon>Endopterygota</taxon>
        <taxon>Lepidoptera</taxon>
        <taxon>Glossata</taxon>
        <taxon>Ditrysia</taxon>
        <taxon>Papilionoidea</taxon>
        <taxon>Papilionidae</taxon>
        <taxon>Papilioninae</taxon>
        <taxon>Papilio</taxon>
    </lineage>
</organism>
<evidence type="ECO:0000256" key="9">
    <source>
        <dbReference type="ARBA" id="ARBA00022798"/>
    </source>
</evidence>
<evidence type="ECO:0000256" key="4">
    <source>
        <dbReference type="ARBA" id="ARBA00012099"/>
    </source>
</evidence>
<dbReference type="InterPro" id="IPR043129">
    <property type="entry name" value="ATPase_NBD"/>
</dbReference>
<evidence type="ECO:0000256" key="2">
    <source>
        <dbReference type="ARBA" id="ARBA00005190"/>
    </source>
</evidence>
<dbReference type="PANTHER" id="PTHR10196:SF68">
    <property type="entry name" value="GLYCEROL KINASE 5-RELATED"/>
    <property type="match status" value="1"/>
</dbReference>
<evidence type="ECO:0000256" key="10">
    <source>
        <dbReference type="ARBA" id="ARBA00022840"/>
    </source>
</evidence>
<comment type="subcellular location">
    <subcellularLocation>
        <location evidence="1">Cytoplasm</location>
    </subcellularLocation>
</comment>
<evidence type="ECO:0000256" key="12">
    <source>
        <dbReference type="ARBA" id="ARBA00045165"/>
    </source>
</evidence>
<comment type="similarity">
    <text evidence="3">Belongs to the FGGY kinase family.</text>
</comment>
<dbReference type="InterPro" id="IPR018484">
    <property type="entry name" value="FGGY_N"/>
</dbReference>
<dbReference type="CDD" id="cd07793">
    <property type="entry name" value="ASKHA_NBD_FGGY_GK5-like"/>
    <property type="match status" value="1"/>
</dbReference>
<dbReference type="STRING" id="66420.A0A194QJJ5"/>
<keyword evidence="5" id="KW-0963">Cytoplasm</keyword>
<evidence type="ECO:0000313" key="17">
    <source>
        <dbReference type="Proteomes" id="UP000053268"/>
    </source>
</evidence>
<dbReference type="PANTHER" id="PTHR10196">
    <property type="entry name" value="SUGAR KINASE"/>
    <property type="match status" value="1"/>
</dbReference>
<dbReference type="Gene3D" id="3.30.420.40">
    <property type="match status" value="3"/>
</dbReference>
<dbReference type="SUPFAM" id="SSF53067">
    <property type="entry name" value="Actin-like ATPase domain"/>
    <property type="match status" value="3"/>
</dbReference>
<keyword evidence="17" id="KW-1185">Reference proteome</keyword>
<evidence type="ECO:0000259" key="14">
    <source>
        <dbReference type="Pfam" id="PF00370"/>
    </source>
</evidence>
<evidence type="ECO:0000256" key="13">
    <source>
        <dbReference type="ARBA" id="ARBA00047192"/>
    </source>
</evidence>
<dbReference type="EMBL" id="KQ458575">
    <property type="protein sequence ID" value="KPJ05743.1"/>
    <property type="molecule type" value="Genomic_DNA"/>
</dbReference>
<dbReference type="GO" id="GO:0046167">
    <property type="term" value="P:glycerol-3-phosphate biosynthetic process"/>
    <property type="evidence" value="ECO:0007669"/>
    <property type="project" value="TreeGrafter"/>
</dbReference>
<feature type="domain" description="Carbohydrate kinase FGGY N-terminal" evidence="14">
    <location>
        <begin position="5"/>
        <end position="267"/>
    </location>
</feature>
<evidence type="ECO:0000259" key="15">
    <source>
        <dbReference type="Pfam" id="PF02782"/>
    </source>
</evidence>
<gene>
    <name evidence="16" type="ORF">RR46_02265</name>
</gene>
<feature type="domain" description="Carbohydrate kinase FGGY C-terminal" evidence="15">
    <location>
        <begin position="392"/>
        <end position="537"/>
    </location>
</feature>
<keyword evidence="10" id="KW-0067">ATP-binding</keyword>
<dbReference type="AlphaFoldDB" id="A0A194QJJ5"/>
<comment type="function">
    <text evidence="12">Skin-specific kinase that plays a key role in glycerol metabolism, catalyzing its phosphorylation to produce sn-glycerol 3-phosphate. Involved in skin-specific regulation of sterol regulatory element-binding protein (SREBP) processing and lipid biosynthesis.</text>
</comment>
<dbReference type="Pfam" id="PF00370">
    <property type="entry name" value="FGGY_N"/>
    <property type="match status" value="1"/>
</dbReference>
<dbReference type="InterPro" id="IPR037444">
    <property type="entry name" value="GK5"/>
</dbReference>
<comment type="pathway">
    <text evidence="2">Polyol metabolism; glycerol degradation via glycerol kinase pathway; sn-glycerol 3-phosphate from glycerol: step 1/1.</text>
</comment>
<name>A0A194QJJ5_PAPXU</name>
<evidence type="ECO:0000256" key="1">
    <source>
        <dbReference type="ARBA" id="ARBA00004496"/>
    </source>
</evidence>
<evidence type="ECO:0000256" key="7">
    <source>
        <dbReference type="ARBA" id="ARBA00022741"/>
    </source>
</evidence>
<feature type="domain" description="Carbohydrate kinase FGGY C-terminal" evidence="15">
    <location>
        <begin position="278"/>
        <end position="374"/>
    </location>
</feature>
<keyword evidence="8 16" id="KW-0418">Kinase</keyword>
<dbReference type="GO" id="GO:0004370">
    <property type="term" value="F:glycerol kinase activity"/>
    <property type="evidence" value="ECO:0007669"/>
    <property type="project" value="UniProtKB-EC"/>
</dbReference>
<evidence type="ECO:0000313" key="16">
    <source>
        <dbReference type="EMBL" id="KPJ05743.1"/>
    </source>
</evidence>
<dbReference type="GO" id="GO:0005739">
    <property type="term" value="C:mitochondrion"/>
    <property type="evidence" value="ECO:0007669"/>
    <property type="project" value="TreeGrafter"/>
</dbReference>
<dbReference type="Pfam" id="PF02782">
    <property type="entry name" value="FGGY_C"/>
    <property type="match status" value="2"/>
</dbReference>
<dbReference type="Proteomes" id="UP000053268">
    <property type="component" value="Unassembled WGS sequence"/>
</dbReference>
<dbReference type="GO" id="GO:0006641">
    <property type="term" value="P:triglyceride metabolic process"/>
    <property type="evidence" value="ECO:0007669"/>
    <property type="project" value="TreeGrafter"/>
</dbReference>
<dbReference type="InterPro" id="IPR018485">
    <property type="entry name" value="FGGY_C"/>
</dbReference>
<accession>A0A194QJJ5</accession>
<proteinExistence type="inferred from homology"/>
<dbReference type="FunFam" id="3.30.420.40:FF:000104">
    <property type="entry name" value="putative glycerol kinase 5"/>
    <property type="match status" value="1"/>
</dbReference>
<keyword evidence="9" id="KW-0319">Glycerol metabolism</keyword>
<evidence type="ECO:0000256" key="3">
    <source>
        <dbReference type="ARBA" id="ARBA00009156"/>
    </source>
</evidence>
<sequence length="623" mass="68505">MEEVYILSLDIGTSTIRSVIYNSRTEIVGNAFNQVVLHYPKPGFVEIDPEELWVSIIEAVKKSLQDASLSAGQIAAMGISTQRSTFITWSRKTGRPFHRFCTWKDIRADKLVKEWNNSYTWKCIKVGAYILHMVSRSKRFKAGSVFKFSNNQTTLRLFWALNNVQSLKTAVESGDAMFGTLDTWLLYKLTGNKLHMSDVSSASATGFFDPFTMQWAGWAMSIFGIPMSALPEVVDTAGDHFTSTDPEIFGCAIPIRCCIADQTASMWGSCCFDVGEVKLTMGTGTFFNINTGRTPHASVSGLYPVVGWRLGNELVFSAEGANNDTATVIKWAQSINLFENPSDTADIAMSVSDTDGVYFIPAFSGLGVVVFVPHASVSGLYPVVGWRLGNELVFSAEGANNDTATVIKWAQSINLFENPSDTADIAMSVSDTDGVYFIPAFSGLGPPYNDCTAGTGFVGIKPSTNKAHLVRAVLEAIAFRTVQLFQCIRSETSYAFHSIRLDGGVSNNEFIAQLVSDLTGLRVERPEQVEMSSLGCAHIVGLHLGIFKSKDEIISLRKIGKIFTPRAYVKKNYEYTFSRWEDAVKRMCGWYTEPRATQAVSDTNVVARKDNKMAATQNGGHAK</sequence>
<evidence type="ECO:0000256" key="5">
    <source>
        <dbReference type="ARBA" id="ARBA00022490"/>
    </source>
</evidence>
<evidence type="ECO:0000256" key="8">
    <source>
        <dbReference type="ARBA" id="ARBA00022777"/>
    </source>
</evidence>
<dbReference type="GO" id="GO:0005524">
    <property type="term" value="F:ATP binding"/>
    <property type="evidence" value="ECO:0007669"/>
    <property type="project" value="UniProtKB-KW"/>
</dbReference>